<accession>A0AAW1SDL5</accession>
<evidence type="ECO:0000256" key="2">
    <source>
        <dbReference type="RuleBase" id="RU003792"/>
    </source>
</evidence>
<dbReference type="EC" id="5.4.99.12" evidence="2"/>
<evidence type="ECO:0000256" key="1">
    <source>
        <dbReference type="ARBA" id="ARBA00023235"/>
    </source>
</evidence>
<dbReference type="Proteomes" id="UP001485043">
    <property type="component" value="Unassembled WGS sequence"/>
</dbReference>
<dbReference type="EMBL" id="JALJOV010001653">
    <property type="protein sequence ID" value="KAK9843937.1"/>
    <property type="molecule type" value="Genomic_DNA"/>
</dbReference>
<name>A0AAW1SDL5_9CHLO</name>
<comment type="caution">
    <text evidence="4">The sequence shown here is derived from an EMBL/GenBank/DDBJ whole genome shotgun (WGS) entry which is preliminary data.</text>
</comment>
<dbReference type="InterPro" id="IPR020097">
    <property type="entry name" value="PsdUridine_synth_TruA_a/b_dom"/>
</dbReference>
<dbReference type="GO" id="GO:0160147">
    <property type="term" value="F:tRNA pseudouridine(38-40) synthase activity"/>
    <property type="evidence" value="ECO:0007669"/>
    <property type="project" value="UniProtKB-EC"/>
</dbReference>
<dbReference type="InterPro" id="IPR020103">
    <property type="entry name" value="PsdUridine_synth_cat_dom_sf"/>
</dbReference>
<dbReference type="InterPro" id="IPR001406">
    <property type="entry name" value="PsdUridine_synth_TruA"/>
</dbReference>
<keyword evidence="1 2" id="KW-0413">Isomerase</keyword>
<dbReference type="GO" id="GO:0003723">
    <property type="term" value="F:RNA binding"/>
    <property type="evidence" value="ECO:0007669"/>
    <property type="project" value="InterPro"/>
</dbReference>
<dbReference type="Pfam" id="PF01416">
    <property type="entry name" value="PseudoU_synth_1"/>
    <property type="match status" value="1"/>
</dbReference>
<evidence type="ECO:0000313" key="4">
    <source>
        <dbReference type="EMBL" id="KAK9843937.1"/>
    </source>
</evidence>
<sequence length="231" mass="25454">MQKSLLRTIQTCSTPGDPAGNRRVGALQFGVFAKPLRQCMSEQVEAIARTGEVTIPCKYLLTLAYKGTTYHGFQAQLQNHAGQQPRTFHTVQEVLEKSLKRVTGSKDRIIISVASRTDAGVHARGQAATFSCTDPKFELQLAALNVTLERNIAVTDILPVSEGFNVAKSLGKLYCYRICDGNVQDPFQQDRQWWVADRLRPAWQGGAALLLSETHQNGPLATQYGMSGTCR</sequence>
<reference evidence="4 5" key="1">
    <citation type="journal article" date="2024" name="Nat. Commun.">
        <title>Phylogenomics reveals the evolutionary origins of lichenization in chlorophyte algae.</title>
        <authorList>
            <person name="Puginier C."/>
            <person name="Libourel C."/>
            <person name="Otte J."/>
            <person name="Skaloud P."/>
            <person name="Haon M."/>
            <person name="Grisel S."/>
            <person name="Petersen M."/>
            <person name="Berrin J.G."/>
            <person name="Delaux P.M."/>
            <person name="Dal Grande F."/>
            <person name="Keller J."/>
        </authorList>
    </citation>
    <scope>NUCLEOTIDE SEQUENCE [LARGE SCALE GENOMIC DNA]</scope>
    <source>
        <strain evidence="4 5">SAG 2523</strain>
    </source>
</reference>
<dbReference type="PANTHER" id="PTHR11142">
    <property type="entry name" value="PSEUDOURIDYLATE SYNTHASE"/>
    <property type="match status" value="1"/>
</dbReference>
<feature type="domain" description="Pseudouridine synthase I TruA alpha/beta" evidence="3">
    <location>
        <begin position="64"/>
        <end position="157"/>
    </location>
</feature>
<dbReference type="InterPro" id="IPR020094">
    <property type="entry name" value="TruA/RsuA/RluB/E/F_N"/>
</dbReference>
<dbReference type="Gene3D" id="3.30.70.580">
    <property type="entry name" value="Pseudouridine synthase I, catalytic domain, N-terminal subdomain"/>
    <property type="match status" value="1"/>
</dbReference>
<evidence type="ECO:0000313" key="5">
    <source>
        <dbReference type="Proteomes" id="UP001485043"/>
    </source>
</evidence>
<proteinExistence type="inferred from homology"/>
<keyword evidence="2" id="KW-0819">tRNA processing</keyword>
<comment type="similarity">
    <text evidence="2">Belongs to the tRNA pseudouridine synthase TruA family.</text>
</comment>
<evidence type="ECO:0000259" key="3">
    <source>
        <dbReference type="Pfam" id="PF01416"/>
    </source>
</evidence>
<comment type="catalytic activity">
    <reaction evidence="2">
        <text>uridine(38/39/40) in tRNA = pseudouridine(38/39/40) in tRNA</text>
        <dbReference type="Rhea" id="RHEA:22376"/>
        <dbReference type="Rhea" id="RHEA-COMP:10085"/>
        <dbReference type="Rhea" id="RHEA-COMP:10087"/>
        <dbReference type="ChEBI" id="CHEBI:65314"/>
        <dbReference type="ChEBI" id="CHEBI:65315"/>
        <dbReference type="EC" id="5.4.99.12"/>
    </reaction>
</comment>
<organism evidence="4 5">
    <name type="scientific">Apatococcus fuscideae</name>
    <dbReference type="NCBI Taxonomy" id="2026836"/>
    <lineage>
        <taxon>Eukaryota</taxon>
        <taxon>Viridiplantae</taxon>
        <taxon>Chlorophyta</taxon>
        <taxon>core chlorophytes</taxon>
        <taxon>Trebouxiophyceae</taxon>
        <taxon>Chlorellales</taxon>
        <taxon>Chlorellaceae</taxon>
        <taxon>Apatococcus</taxon>
    </lineage>
</organism>
<dbReference type="GO" id="GO:0031119">
    <property type="term" value="P:tRNA pseudouridine synthesis"/>
    <property type="evidence" value="ECO:0007669"/>
    <property type="project" value="TreeGrafter"/>
</dbReference>
<dbReference type="AlphaFoldDB" id="A0AAW1SDL5"/>
<keyword evidence="5" id="KW-1185">Reference proteome</keyword>
<protein>
    <recommendedName>
        <fullName evidence="2">tRNA pseudouridine synthase</fullName>
        <ecNumber evidence="2">5.4.99.12</ecNumber>
    </recommendedName>
</protein>
<dbReference type="SUPFAM" id="SSF55120">
    <property type="entry name" value="Pseudouridine synthase"/>
    <property type="match status" value="1"/>
</dbReference>
<gene>
    <name evidence="4" type="ORF">WJX84_009417</name>
</gene>
<dbReference type="PANTHER" id="PTHR11142:SF0">
    <property type="entry name" value="TRNA PSEUDOURIDINE SYNTHASE-LIKE 1"/>
    <property type="match status" value="1"/>
</dbReference>